<evidence type="ECO:0000313" key="7">
    <source>
        <dbReference type="Proteomes" id="UP000829720"/>
    </source>
</evidence>
<evidence type="ECO:0000313" key="6">
    <source>
        <dbReference type="EMBL" id="KAI1887945.1"/>
    </source>
</evidence>
<keyword evidence="7" id="KW-1185">Reference proteome</keyword>
<feature type="transmembrane region" description="Helical" evidence="5">
    <location>
        <begin position="215"/>
        <end position="237"/>
    </location>
</feature>
<dbReference type="InterPro" id="IPR008952">
    <property type="entry name" value="Tetraspanin_EC2_sf"/>
</dbReference>
<evidence type="ECO:0000256" key="1">
    <source>
        <dbReference type="ARBA" id="ARBA00004141"/>
    </source>
</evidence>
<evidence type="ECO:0000256" key="3">
    <source>
        <dbReference type="ARBA" id="ARBA00022989"/>
    </source>
</evidence>
<dbReference type="EMBL" id="JAERUA010000017">
    <property type="protein sequence ID" value="KAI1887945.1"/>
    <property type="molecule type" value="Genomic_DNA"/>
</dbReference>
<dbReference type="SUPFAM" id="SSF48652">
    <property type="entry name" value="Tetraspanin"/>
    <property type="match status" value="1"/>
</dbReference>
<dbReference type="PANTHER" id="PTHR19282:SF544">
    <property type="entry name" value="TETRASPANIN"/>
    <property type="match status" value="1"/>
</dbReference>
<evidence type="ECO:0000256" key="4">
    <source>
        <dbReference type="ARBA" id="ARBA00023136"/>
    </source>
</evidence>
<dbReference type="Pfam" id="PF00335">
    <property type="entry name" value="Tetraspanin"/>
    <property type="match status" value="1"/>
</dbReference>
<keyword evidence="2 5" id="KW-0812">Transmembrane</keyword>
<organism evidence="6 7">
    <name type="scientific">Albula goreensis</name>
    <dbReference type="NCBI Taxonomy" id="1534307"/>
    <lineage>
        <taxon>Eukaryota</taxon>
        <taxon>Metazoa</taxon>
        <taxon>Chordata</taxon>
        <taxon>Craniata</taxon>
        <taxon>Vertebrata</taxon>
        <taxon>Euteleostomi</taxon>
        <taxon>Actinopterygii</taxon>
        <taxon>Neopterygii</taxon>
        <taxon>Teleostei</taxon>
        <taxon>Albuliformes</taxon>
        <taxon>Albulidae</taxon>
        <taxon>Albula</taxon>
    </lineage>
</organism>
<evidence type="ECO:0000256" key="2">
    <source>
        <dbReference type="ARBA" id="ARBA00022692"/>
    </source>
</evidence>
<feature type="transmembrane region" description="Helical" evidence="5">
    <location>
        <begin position="78"/>
        <end position="98"/>
    </location>
</feature>
<dbReference type="OrthoDB" id="5982705at2759"/>
<dbReference type="PANTHER" id="PTHR19282">
    <property type="entry name" value="TETRASPANIN"/>
    <property type="match status" value="1"/>
</dbReference>
<proteinExistence type="predicted"/>
<dbReference type="Gene3D" id="1.10.1450.10">
    <property type="entry name" value="Tetraspanin"/>
    <property type="match status" value="1"/>
</dbReference>
<dbReference type="AlphaFoldDB" id="A0A8T3CZE1"/>
<name>A0A8T3CZE1_9TELE</name>
<evidence type="ECO:0008006" key="8">
    <source>
        <dbReference type="Google" id="ProtNLM"/>
    </source>
</evidence>
<dbReference type="Proteomes" id="UP000829720">
    <property type="component" value="Unassembled WGS sequence"/>
</dbReference>
<protein>
    <recommendedName>
        <fullName evidence="8">Tetraspanin</fullName>
    </recommendedName>
</protein>
<keyword evidence="4 5" id="KW-0472">Membrane</keyword>
<keyword evidence="3 5" id="KW-1133">Transmembrane helix</keyword>
<dbReference type="PRINTS" id="PR00259">
    <property type="entry name" value="TMFOUR"/>
</dbReference>
<accession>A0A8T3CZE1</accession>
<feature type="transmembrane region" description="Helical" evidence="5">
    <location>
        <begin position="48"/>
        <end position="71"/>
    </location>
</feature>
<comment type="subcellular location">
    <subcellularLocation>
        <location evidence="1">Membrane</location>
        <topology evidence="1">Multi-pass membrane protein</topology>
    </subcellularLocation>
</comment>
<dbReference type="GO" id="GO:0005886">
    <property type="term" value="C:plasma membrane"/>
    <property type="evidence" value="ECO:0007669"/>
    <property type="project" value="TreeGrafter"/>
</dbReference>
<sequence length="270" mass="29847">MAQEHSCLKRLCITFSVLYGILGILFLFVGIVAANYKNESEEFEKEAISGIIVCCVIGSFIILFAILGSFAAYKEKKLLLRVYATFLVLEAIGCFRAVPYMSSIQTEVNNDDLRQLTPLNKADGRIQKAINKMQTVAECCGLLGYEDWGDSIPQSCHCPPDYENKASKCHRVKPSSKDTLYSQQHYGNHENHEVEVYEQPCGPLILGYLEMGTKLAVGLLVTLAIIVVISAILHLLLYCHIKDQTPSTPVASGEDPKPPAYTVLHKGQAC</sequence>
<feature type="transmembrane region" description="Helical" evidence="5">
    <location>
        <begin position="12"/>
        <end position="36"/>
    </location>
</feature>
<evidence type="ECO:0000256" key="5">
    <source>
        <dbReference type="SAM" id="Phobius"/>
    </source>
</evidence>
<gene>
    <name evidence="6" type="ORF">AGOR_G00179970</name>
</gene>
<comment type="caution">
    <text evidence="6">The sequence shown here is derived from an EMBL/GenBank/DDBJ whole genome shotgun (WGS) entry which is preliminary data.</text>
</comment>
<dbReference type="InterPro" id="IPR018499">
    <property type="entry name" value="Tetraspanin/Peripherin"/>
</dbReference>
<reference evidence="6" key="1">
    <citation type="submission" date="2021-01" db="EMBL/GenBank/DDBJ databases">
        <authorList>
            <person name="Zahm M."/>
            <person name="Roques C."/>
            <person name="Cabau C."/>
            <person name="Klopp C."/>
            <person name="Donnadieu C."/>
            <person name="Jouanno E."/>
            <person name="Lampietro C."/>
            <person name="Louis A."/>
            <person name="Herpin A."/>
            <person name="Echchiki A."/>
            <person name="Berthelot C."/>
            <person name="Parey E."/>
            <person name="Roest-Crollius H."/>
            <person name="Braasch I."/>
            <person name="Postlethwait J."/>
            <person name="Bobe J."/>
            <person name="Montfort J."/>
            <person name="Bouchez O."/>
            <person name="Begum T."/>
            <person name="Mejri S."/>
            <person name="Adams A."/>
            <person name="Chen W.-J."/>
            <person name="Guiguen Y."/>
        </authorList>
    </citation>
    <scope>NUCLEOTIDE SEQUENCE</scope>
    <source>
        <tissue evidence="6">Blood</tissue>
    </source>
</reference>